<keyword evidence="1" id="KW-0812">Transmembrane</keyword>
<evidence type="ECO:0000256" key="1">
    <source>
        <dbReference type="SAM" id="Phobius"/>
    </source>
</evidence>
<gene>
    <name evidence="2" type="ORF">B7463_g1348</name>
</gene>
<organism evidence="2 3">
    <name type="scientific">Scytalidium lignicola</name>
    <name type="common">Hyphomycete</name>
    <dbReference type="NCBI Taxonomy" id="5539"/>
    <lineage>
        <taxon>Eukaryota</taxon>
        <taxon>Fungi</taxon>
        <taxon>Dikarya</taxon>
        <taxon>Ascomycota</taxon>
        <taxon>Pezizomycotina</taxon>
        <taxon>Leotiomycetes</taxon>
        <taxon>Leotiomycetes incertae sedis</taxon>
        <taxon>Scytalidium</taxon>
    </lineage>
</organism>
<reference evidence="2 3" key="1">
    <citation type="submission" date="2018-05" db="EMBL/GenBank/DDBJ databases">
        <title>Draft genome sequence of Scytalidium lignicola DSM 105466, a ubiquitous saprotrophic fungus.</title>
        <authorList>
            <person name="Buettner E."/>
            <person name="Gebauer A.M."/>
            <person name="Hofrichter M."/>
            <person name="Liers C."/>
            <person name="Kellner H."/>
        </authorList>
    </citation>
    <scope>NUCLEOTIDE SEQUENCE [LARGE SCALE GENOMIC DNA]</scope>
    <source>
        <strain evidence="2 3">DSM 105466</strain>
    </source>
</reference>
<feature type="transmembrane region" description="Helical" evidence="1">
    <location>
        <begin position="155"/>
        <end position="175"/>
    </location>
</feature>
<name>A0A3E2HNI4_SCYLI</name>
<dbReference type="EMBL" id="NCSJ02000014">
    <property type="protein sequence ID" value="RFU34959.1"/>
    <property type="molecule type" value="Genomic_DNA"/>
</dbReference>
<dbReference type="Pfam" id="PF11913">
    <property type="entry name" value="DUF3431"/>
    <property type="match status" value="1"/>
</dbReference>
<feature type="transmembrane region" description="Helical" evidence="1">
    <location>
        <begin position="86"/>
        <end position="109"/>
    </location>
</feature>
<feature type="transmembrane region" description="Helical" evidence="1">
    <location>
        <begin position="12"/>
        <end position="32"/>
    </location>
</feature>
<evidence type="ECO:0000313" key="3">
    <source>
        <dbReference type="Proteomes" id="UP000258309"/>
    </source>
</evidence>
<dbReference type="PANTHER" id="PTHR37490">
    <property type="entry name" value="EXPRESSED PROTEIN"/>
    <property type="match status" value="1"/>
</dbReference>
<protein>
    <submittedName>
        <fullName evidence="2">Uncharacterized protein</fullName>
    </submittedName>
</protein>
<dbReference type="Proteomes" id="UP000258309">
    <property type="component" value="Unassembled WGS sequence"/>
</dbReference>
<accession>A0A3E2HNI4</accession>
<keyword evidence="3" id="KW-1185">Reference proteome</keyword>
<feature type="transmembrane region" description="Helical" evidence="1">
    <location>
        <begin position="219"/>
        <end position="236"/>
    </location>
</feature>
<feature type="transmembrane region" description="Helical" evidence="1">
    <location>
        <begin position="130"/>
        <end position="149"/>
    </location>
</feature>
<dbReference type="OMA" id="GWEDEEN"/>
<feature type="transmembrane region" description="Helical" evidence="1">
    <location>
        <begin position="52"/>
        <end position="74"/>
    </location>
</feature>
<dbReference type="STRING" id="5539.A0A3E2HNI4"/>
<dbReference type="InterPro" id="IPR021838">
    <property type="entry name" value="DUF3431"/>
</dbReference>
<keyword evidence="1" id="KW-0472">Membrane</keyword>
<feature type="non-terminal residue" evidence="2">
    <location>
        <position position="526"/>
    </location>
</feature>
<comment type="caution">
    <text evidence="2">The sequence shown here is derived from an EMBL/GenBank/DDBJ whole genome shotgun (WGS) entry which is preliminary data.</text>
</comment>
<evidence type="ECO:0000313" key="2">
    <source>
        <dbReference type="EMBL" id="RFU34959.1"/>
    </source>
</evidence>
<keyword evidence="1" id="KW-1133">Transmembrane helix</keyword>
<dbReference type="PANTHER" id="PTHR37490:SF1">
    <property type="entry name" value="GLYCOSYLTRANSFERASE 2-LIKE DOMAIN-CONTAINING PROTEIN"/>
    <property type="match status" value="1"/>
</dbReference>
<sequence>MGVLYNEYRLTVPGLVLGVTGVTSFGVSRAILSDTLNIFSLSTTDLGRQNMLHSFVVTTFILGTIISGMLSYSIEHIPLTRHLFSAQSFLLCVNAFLFTGSVFSGSSLIQFSPISFKENSDLPWMPTVPATEIITSTASTLFAIILSLIMSPAVFIPFTQIASFIVSVTALLVYAQADELAVSTVLLQWWKDRWLQEEEEEEQGIFLEERNRKQKTKTIMTLVLTPLIITSTWLFSTTAKTILNPIPPSIPARLDNTYVPSTRFDIVVSMYQEDLIAVKHMLKTIKSASPFHNLDQQPPRVIIYTKSPTANTTILKSLLEVDAVYKLDNLGREGGTYLHHIVHNWGELARQTMFLQATAHNLREVVPRINNFLVPNTGMLSLGFAGVTCDCNSCTDRWGWEDQFGIVPSLYSRVYNETCTNQQILLSYKGQFVASARRIRGVSKDVYEDLLEALTSEEGWSHNKDIIGDGVDRLDAPYFGYTVERIWSLLMQCSDTKVAALCPSLLSEWRSDGRLDDCQCLDPGFE</sequence>
<dbReference type="AlphaFoldDB" id="A0A3E2HNI4"/>
<feature type="non-terminal residue" evidence="2">
    <location>
        <position position="1"/>
    </location>
</feature>
<dbReference type="OrthoDB" id="28755at2759"/>
<proteinExistence type="predicted"/>